<feature type="transmembrane region" description="Helical" evidence="6">
    <location>
        <begin position="465"/>
        <end position="488"/>
    </location>
</feature>
<evidence type="ECO:0000256" key="6">
    <source>
        <dbReference type="SAM" id="Phobius"/>
    </source>
</evidence>
<feature type="transmembrane region" description="Helical" evidence="6">
    <location>
        <begin position="199"/>
        <end position="218"/>
    </location>
</feature>
<evidence type="ECO:0000256" key="2">
    <source>
        <dbReference type="ARBA" id="ARBA00022448"/>
    </source>
</evidence>
<dbReference type="AlphaFoldDB" id="A0A9N9MZW6"/>
<feature type="transmembrane region" description="Helical" evidence="6">
    <location>
        <begin position="30"/>
        <end position="57"/>
    </location>
</feature>
<dbReference type="OrthoDB" id="10262656at2759"/>
<gene>
    <name evidence="8" type="ORF">CEUTPL_LOCUS12895</name>
</gene>
<keyword evidence="2" id="KW-0813">Transport</keyword>
<keyword evidence="4 6" id="KW-1133">Transmembrane helix</keyword>
<keyword evidence="9" id="KW-1185">Reference proteome</keyword>
<dbReference type="InterPro" id="IPR036259">
    <property type="entry name" value="MFS_trans_sf"/>
</dbReference>
<evidence type="ECO:0000313" key="8">
    <source>
        <dbReference type="EMBL" id="CAG9772484.1"/>
    </source>
</evidence>
<feature type="transmembrane region" description="Helical" evidence="6">
    <location>
        <begin position="156"/>
        <end position="179"/>
    </location>
</feature>
<evidence type="ECO:0000256" key="1">
    <source>
        <dbReference type="ARBA" id="ARBA00004141"/>
    </source>
</evidence>
<dbReference type="Pfam" id="PF07690">
    <property type="entry name" value="MFS_1"/>
    <property type="match status" value="2"/>
</dbReference>
<dbReference type="PROSITE" id="PS50850">
    <property type="entry name" value="MFS"/>
    <property type="match status" value="1"/>
</dbReference>
<feature type="transmembrane region" description="Helical" evidence="6">
    <location>
        <begin position="432"/>
        <end position="453"/>
    </location>
</feature>
<proteinExistence type="predicted"/>
<dbReference type="InterPro" id="IPR020846">
    <property type="entry name" value="MFS_dom"/>
</dbReference>
<dbReference type="InterPro" id="IPR011701">
    <property type="entry name" value="MFS"/>
</dbReference>
<sequence length="527" mass="58109">MAFSAEVSTKKGTQLYSEALSLSGYGKYNLYILLATGGCLMCVIIETMCMSFILPAAQCDLDLSLSQKGVLVSIGFLGVMTTSHFWGFMADFRGRKNIMIFCLVTSSLVSLVCSIVPWSWLFILLRFCNGALISGASSIVYSFAGEYHDDKYRPMVISWLCSFVAAGQIYIPGLAWSILPSEWSYEVEALGLLFRPWRLLLIVYALPSLIVSAMLSILPESPKFLLAQGKHDETLQILTKMFVVNTGKKAHEYPVSTIVLDEVQEKKADENANVFRIIWDQTATLFNKQYCFKTILICYLQFGVFLSASALSLWFPQIINTLSQYAEKVSNAGVTLCGSIDDQPISLNKFRSLFYEYSMWSDISTLDKVCDDHVDTGVYLVVLCIGAAIGATYIIIGILINHLGKKKLLVGFAATTAICGLVAQYISGYQTILILCGIYLLISSLVGVVNALAVDLYPTSIRAMAVAVSLMCGRLGATIGSNVVGIIFYSYCELIFIFFAVNHVLIIVAAILLPTKKLETKKMNFLE</sequence>
<dbReference type="PANTHER" id="PTHR23511">
    <property type="entry name" value="SYNAPTIC VESICLE GLYCOPROTEIN 2"/>
    <property type="match status" value="1"/>
</dbReference>
<dbReference type="GO" id="GO:0022857">
    <property type="term" value="F:transmembrane transporter activity"/>
    <property type="evidence" value="ECO:0007669"/>
    <property type="project" value="InterPro"/>
</dbReference>
<feature type="domain" description="Major facilitator superfamily (MFS) profile" evidence="7">
    <location>
        <begin position="30"/>
        <end position="518"/>
    </location>
</feature>
<evidence type="ECO:0000313" key="9">
    <source>
        <dbReference type="Proteomes" id="UP001152799"/>
    </source>
</evidence>
<reference evidence="8" key="1">
    <citation type="submission" date="2022-01" db="EMBL/GenBank/DDBJ databases">
        <authorList>
            <person name="King R."/>
        </authorList>
    </citation>
    <scope>NUCLEOTIDE SEQUENCE</scope>
</reference>
<organism evidence="8 9">
    <name type="scientific">Ceutorhynchus assimilis</name>
    <name type="common">cabbage seed weevil</name>
    <dbReference type="NCBI Taxonomy" id="467358"/>
    <lineage>
        <taxon>Eukaryota</taxon>
        <taxon>Metazoa</taxon>
        <taxon>Ecdysozoa</taxon>
        <taxon>Arthropoda</taxon>
        <taxon>Hexapoda</taxon>
        <taxon>Insecta</taxon>
        <taxon>Pterygota</taxon>
        <taxon>Neoptera</taxon>
        <taxon>Endopterygota</taxon>
        <taxon>Coleoptera</taxon>
        <taxon>Polyphaga</taxon>
        <taxon>Cucujiformia</taxon>
        <taxon>Curculionidae</taxon>
        <taxon>Ceutorhynchinae</taxon>
        <taxon>Ceutorhynchus</taxon>
    </lineage>
</organism>
<evidence type="ECO:0000256" key="3">
    <source>
        <dbReference type="ARBA" id="ARBA00022692"/>
    </source>
</evidence>
<feature type="transmembrane region" description="Helical" evidence="6">
    <location>
        <begin position="494"/>
        <end position="513"/>
    </location>
</feature>
<keyword evidence="3 6" id="KW-0812">Transmembrane</keyword>
<feature type="transmembrane region" description="Helical" evidence="6">
    <location>
        <begin position="296"/>
        <end position="315"/>
    </location>
</feature>
<dbReference type="PANTHER" id="PTHR23511:SF35">
    <property type="entry name" value="MAJOR FACILITATOR SUPERFAMILY (MFS) PROFILE DOMAIN-CONTAINING PROTEIN"/>
    <property type="match status" value="1"/>
</dbReference>
<protein>
    <recommendedName>
        <fullName evidence="7">Major facilitator superfamily (MFS) profile domain-containing protein</fullName>
    </recommendedName>
</protein>
<comment type="subcellular location">
    <subcellularLocation>
        <location evidence="1">Membrane</location>
        <topology evidence="1">Multi-pass membrane protein</topology>
    </subcellularLocation>
</comment>
<feature type="transmembrane region" description="Helical" evidence="6">
    <location>
        <begin position="98"/>
        <end position="117"/>
    </location>
</feature>
<accession>A0A9N9MZW6</accession>
<evidence type="ECO:0000256" key="5">
    <source>
        <dbReference type="ARBA" id="ARBA00023136"/>
    </source>
</evidence>
<dbReference type="Proteomes" id="UP001152799">
    <property type="component" value="Chromosome 8"/>
</dbReference>
<dbReference type="Gene3D" id="1.20.1250.20">
    <property type="entry name" value="MFS general substrate transporter like domains"/>
    <property type="match status" value="1"/>
</dbReference>
<feature type="transmembrane region" description="Helical" evidence="6">
    <location>
        <begin position="69"/>
        <end position="86"/>
    </location>
</feature>
<evidence type="ECO:0000256" key="4">
    <source>
        <dbReference type="ARBA" id="ARBA00022989"/>
    </source>
</evidence>
<name>A0A9N9MZW6_9CUCU</name>
<feature type="transmembrane region" description="Helical" evidence="6">
    <location>
        <begin position="123"/>
        <end position="144"/>
    </location>
</feature>
<feature type="transmembrane region" description="Helical" evidence="6">
    <location>
        <begin position="378"/>
        <end position="401"/>
    </location>
</feature>
<dbReference type="GO" id="GO:0016020">
    <property type="term" value="C:membrane"/>
    <property type="evidence" value="ECO:0007669"/>
    <property type="project" value="UniProtKB-SubCell"/>
</dbReference>
<dbReference type="SUPFAM" id="SSF103473">
    <property type="entry name" value="MFS general substrate transporter"/>
    <property type="match status" value="1"/>
</dbReference>
<evidence type="ECO:0000259" key="7">
    <source>
        <dbReference type="PROSITE" id="PS50850"/>
    </source>
</evidence>
<dbReference type="EMBL" id="OU892284">
    <property type="protein sequence ID" value="CAG9772484.1"/>
    <property type="molecule type" value="Genomic_DNA"/>
</dbReference>
<feature type="transmembrane region" description="Helical" evidence="6">
    <location>
        <begin position="408"/>
        <end position="426"/>
    </location>
</feature>
<keyword evidence="5 6" id="KW-0472">Membrane</keyword>